<dbReference type="InterPro" id="IPR055170">
    <property type="entry name" value="GFO_IDH_MocA-like_dom"/>
</dbReference>
<evidence type="ECO:0000313" key="3">
    <source>
        <dbReference type="EMBL" id="MFC0048359.1"/>
    </source>
</evidence>
<dbReference type="InterPro" id="IPR036291">
    <property type="entry name" value="NAD(P)-bd_dom_sf"/>
</dbReference>
<dbReference type="PANTHER" id="PTHR43377">
    <property type="entry name" value="BILIVERDIN REDUCTASE A"/>
    <property type="match status" value="1"/>
</dbReference>
<reference evidence="3 4" key="1">
    <citation type="submission" date="2024-09" db="EMBL/GenBank/DDBJ databases">
        <authorList>
            <person name="Sun Q."/>
            <person name="Mori K."/>
        </authorList>
    </citation>
    <scope>NUCLEOTIDE SEQUENCE [LARGE SCALE GENOMIC DNA]</scope>
    <source>
        <strain evidence="3 4">KCTC 23315</strain>
    </source>
</reference>
<dbReference type="SUPFAM" id="SSF51735">
    <property type="entry name" value="NAD(P)-binding Rossmann-fold domains"/>
    <property type="match status" value="1"/>
</dbReference>
<protein>
    <submittedName>
        <fullName evidence="3">Gfo/Idh/MocA family protein</fullName>
    </submittedName>
</protein>
<evidence type="ECO:0000259" key="1">
    <source>
        <dbReference type="Pfam" id="PF01408"/>
    </source>
</evidence>
<dbReference type="Gene3D" id="3.30.360.10">
    <property type="entry name" value="Dihydrodipicolinate Reductase, domain 2"/>
    <property type="match status" value="1"/>
</dbReference>
<feature type="domain" description="Gfo/Idh/MocA-like oxidoreductase N-terminal" evidence="1">
    <location>
        <begin position="4"/>
        <end position="129"/>
    </location>
</feature>
<feature type="domain" description="GFO/IDH/MocA-like oxidoreductase" evidence="2">
    <location>
        <begin position="138"/>
        <end position="240"/>
    </location>
</feature>
<dbReference type="Gene3D" id="3.40.50.720">
    <property type="entry name" value="NAD(P)-binding Rossmann-like Domain"/>
    <property type="match status" value="1"/>
</dbReference>
<dbReference type="Pfam" id="PF22725">
    <property type="entry name" value="GFO_IDH_MocA_C3"/>
    <property type="match status" value="1"/>
</dbReference>
<dbReference type="RefSeq" id="WP_377242477.1">
    <property type="nucleotide sequence ID" value="NZ_JBHLXP010000001.1"/>
</dbReference>
<sequence length="329" mass="35677">MQLKLAIIGCGTKATQYIQTWISRDDIVISAIMDPNDKAMANVCQIAAGANKTAPLCFDSWETLLRDQCAALDAVYICTPHASHAAQALLALELGLDVLLEKPMVTTVAEAEALVAAQETSGKTLVVAYQGGLSPLVNELKDAIANQTYGPLVSINAAIWEDWADKYQGHWKQVPAISGGGFMFDTGAHMMNTVSKITSQPFSRISAMMQNLGFPVDVVTTVSGELSDGTLFNLHACGRAIRCVSRIECYFPTAIVRICAWGRWMEIEDAQGNVVRKDQEAANNLMNVFMQTRLGEITNPSDVRQGLRMAQLWDAVKLSASQHGAPVTL</sequence>
<name>A0ABV6BBV0_9GAMM</name>
<dbReference type="Pfam" id="PF01408">
    <property type="entry name" value="GFO_IDH_MocA"/>
    <property type="match status" value="1"/>
</dbReference>
<organism evidence="3 4">
    <name type="scientific">Rheinheimera tilapiae</name>
    <dbReference type="NCBI Taxonomy" id="875043"/>
    <lineage>
        <taxon>Bacteria</taxon>
        <taxon>Pseudomonadati</taxon>
        <taxon>Pseudomonadota</taxon>
        <taxon>Gammaproteobacteria</taxon>
        <taxon>Chromatiales</taxon>
        <taxon>Chromatiaceae</taxon>
        <taxon>Rheinheimera</taxon>
    </lineage>
</organism>
<accession>A0ABV6BBV0</accession>
<gene>
    <name evidence="3" type="ORF">ACFFJP_08660</name>
</gene>
<evidence type="ECO:0000259" key="2">
    <source>
        <dbReference type="Pfam" id="PF22725"/>
    </source>
</evidence>
<dbReference type="SUPFAM" id="SSF55347">
    <property type="entry name" value="Glyceraldehyde-3-phosphate dehydrogenase-like, C-terminal domain"/>
    <property type="match status" value="1"/>
</dbReference>
<dbReference type="InterPro" id="IPR000683">
    <property type="entry name" value="Gfo/Idh/MocA-like_OxRdtase_N"/>
</dbReference>
<comment type="caution">
    <text evidence="3">The sequence shown here is derived from an EMBL/GenBank/DDBJ whole genome shotgun (WGS) entry which is preliminary data.</text>
</comment>
<dbReference type="Proteomes" id="UP001589813">
    <property type="component" value="Unassembled WGS sequence"/>
</dbReference>
<dbReference type="InterPro" id="IPR051450">
    <property type="entry name" value="Gfo/Idh/MocA_Oxidoreductases"/>
</dbReference>
<dbReference type="EMBL" id="JBHLXP010000001">
    <property type="protein sequence ID" value="MFC0048359.1"/>
    <property type="molecule type" value="Genomic_DNA"/>
</dbReference>
<evidence type="ECO:0000313" key="4">
    <source>
        <dbReference type="Proteomes" id="UP001589813"/>
    </source>
</evidence>
<dbReference type="PANTHER" id="PTHR43377:SF1">
    <property type="entry name" value="BILIVERDIN REDUCTASE A"/>
    <property type="match status" value="1"/>
</dbReference>
<proteinExistence type="predicted"/>
<keyword evidence="4" id="KW-1185">Reference proteome</keyword>